<proteinExistence type="predicted"/>
<feature type="short sequence motif" description="Histidine triad motif" evidence="4">
    <location>
        <begin position="127"/>
        <end position="131"/>
    </location>
</feature>
<evidence type="ECO:0000256" key="4">
    <source>
        <dbReference type="PROSITE-ProRule" id="PRU00464"/>
    </source>
</evidence>
<feature type="binding site" evidence="3">
    <location>
        <position position="131"/>
    </location>
    <ligand>
        <name>substrate</name>
    </ligand>
</feature>
<dbReference type="PANTHER" id="PTHR42997">
    <property type="entry name" value="HIT FAMILY HYDROLASE"/>
    <property type="match status" value="1"/>
</dbReference>
<feature type="domain" description="HIT" evidence="5">
    <location>
        <begin position="35"/>
        <end position="142"/>
    </location>
</feature>
<keyword evidence="6" id="KW-0378">Hydrolase</keyword>
<dbReference type="GO" id="GO:0000166">
    <property type="term" value="F:nucleotide binding"/>
    <property type="evidence" value="ECO:0007669"/>
    <property type="project" value="UniProtKB-KW"/>
</dbReference>
<dbReference type="PANTHER" id="PTHR42997:SF1">
    <property type="entry name" value="AP-4-A PHOSPHORYLASE"/>
    <property type="match status" value="1"/>
</dbReference>
<dbReference type="InterPro" id="IPR011146">
    <property type="entry name" value="HIT-like"/>
</dbReference>
<keyword evidence="7" id="KW-1185">Reference proteome</keyword>
<dbReference type="InterPro" id="IPR039383">
    <property type="entry name" value="FHIT"/>
</dbReference>
<dbReference type="Pfam" id="PF01230">
    <property type="entry name" value="HIT"/>
    <property type="match status" value="1"/>
</dbReference>
<accession>A0A2N3PHS9</accession>
<dbReference type="SUPFAM" id="SSF54197">
    <property type="entry name" value="HIT-like"/>
    <property type="match status" value="1"/>
</dbReference>
<evidence type="ECO:0000259" key="5">
    <source>
        <dbReference type="PROSITE" id="PS51084"/>
    </source>
</evidence>
<evidence type="ECO:0000313" key="7">
    <source>
        <dbReference type="Proteomes" id="UP000233350"/>
    </source>
</evidence>
<evidence type="ECO:0000313" key="6">
    <source>
        <dbReference type="EMBL" id="PKT80101.1"/>
    </source>
</evidence>
<feature type="active site" description="Tele-AMP-histidine intermediate" evidence="2">
    <location>
        <position position="129"/>
    </location>
</feature>
<dbReference type="InterPro" id="IPR052908">
    <property type="entry name" value="AP-4-A_phosphorylase"/>
</dbReference>
<dbReference type="AlphaFoldDB" id="A0A2N3PHS9"/>
<dbReference type="EMBL" id="MBPK01000044">
    <property type="protein sequence ID" value="PKT80101.1"/>
    <property type="molecule type" value="Genomic_DNA"/>
</dbReference>
<comment type="caution">
    <text evidence="6">The sequence shown here is derived from an EMBL/GenBank/DDBJ whole genome shotgun (WGS) entry which is preliminary data.</text>
</comment>
<dbReference type="CDD" id="cd01275">
    <property type="entry name" value="FHIT"/>
    <property type="match status" value="1"/>
</dbReference>
<reference evidence="6 7" key="1">
    <citation type="submission" date="2016-07" db="EMBL/GenBank/DDBJ databases">
        <title>Detection of Helicobacter winghamensis from caecal content of red fox (Vulpes vulpes).</title>
        <authorList>
            <person name="Zanoni R.G."/>
            <person name="Florio D."/>
            <person name="Caffara M."/>
            <person name="Renzi M."/>
            <person name="Parisi A."/>
            <person name="Pasquali F."/>
            <person name="Manfreda G."/>
        </authorList>
    </citation>
    <scope>NUCLEOTIDE SEQUENCE [LARGE SCALE GENOMIC DNA]</scope>
    <source>
        <strain evidence="6 7">295_13</strain>
    </source>
</reference>
<dbReference type="Proteomes" id="UP000233350">
    <property type="component" value="Unassembled WGS sequence"/>
</dbReference>
<dbReference type="GeneID" id="97289363"/>
<dbReference type="PROSITE" id="PS51084">
    <property type="entry name" value="HIT_2"/>
    <property type="match status" value="1"/>
</dbReference>
<dbReference type="STRING" id="556267.HWAG_00331"/>
<evidence type="ECO:0000256" key="2">
    <source>
        <dbReference type="PIRSR" id="PIRSR639383-1"/>
    </source>
</evidence>
<organism evidence="6 7">
    <name type="scientific">Helicobacter winghamensis</name>
    <dbReference type="NCBI Taxonomy" id="157268"/>
    <lineage>
        <taxon>Bacteria</taxon>
        <taxon>Pseudomonadati</taxon>
        <taxon>Campylobacterota</taxon>
        <taxon>Epsilonproteobacteria</taxon>
        <taxon>Campylobacterales</taxon>
        <taxon>Helicobacteraceae</taxon>
        <taxon>Helicobacter</taxon>
    </lineage>
</organism>
<feature type="binding site" evidence="3">
    <location>
        <position position="60"/>
    </location>
    <ligand>
        <name>substrate</name>
    </ligand>
</feature>
<name>A0A2N3PHS9_9HELI</name>
<gene>
    <name evidence="6" type="ORF">BCM31_00190</name>
</gene>
<dbReference type="OrthoDB" id="9784774at2"/>
<evidence type="ECO:0000256" key="3">
    <source>
        <dbReference type="PIRSR" id="PIRSR639383-2"/>
    </source>
</evidence>
<keyword evidence="1" id="KW-0547">Nucleotide-binding</keyword>
<evidence type="ECO:0000256" key="1">
    <source>
        <dbReference type="ARBA" id="ARBA00022741"/>
    </source>
</evidence>
<dbReference type="RefSeq" id="WP_006802023.1">
    <property type="nucleotide sequence ID" value="NZ_CABKOI010000021.1"/>
</dbReference>
<sequence length="175" mass="19940">MDYLYAPWRSDYFGSKQDLCVFCAISKGLNLHTNAKQDFSLSDETNRVFYRDSKIFCVMNKFPYTPGHFLIIPHQHIHSPELLSLDTWLHLQTFAQKGVALLKEFGASGVNLGMNIEKAGGAGIPDHLHLHLVPRYIGDTNFFTTIGDTRAYGVDFDKIFKRIKALSKTHFRSIN</sequence>
<dbReference type="Gene3D" id="3.30.428.10">
    <property type="entry name" value="HIT-like"/>
    <property type="match status" value="1"/>
</dbReference>
<dbReference type="GO" id="GO:0016787">
    <property type="term" value="F:hydrolase activity"/>
    <property type="evidence" value="ECO:0007669"/>
    <property type="project" value="UniProtKB-KW"/>
</dbReference>
<protein>
    <submittedName>
        <fullName evidence="6">HIT family hydrolase</fullName>
    </submittedName>
</protein>
<dbReference type="InterPro" id="IPR036265">
    <property type="entry name" value="HIT-like_sf"/>
</dbReference>